<evidence type="ECO:0000313" key="1">
    <source>
        <dbReference type="EMBL" id="KIJ29400.1"/>
    </source>
</evidence>
<organism evidence="1 2">
    <name type="scientific">Sphaerobolus stellatus (strain SS14)</name>
    <dbReference type="NCBI Taxonomy" id="990650"/>
    <lineage>
        <taxon>Eukaryota</taxon>
        <taxon>Fungi</taxon>
        <taxon>Dikarya</taxon>
        <taxon>Basidiomycota</taxon>
        <taxon>Agaricomycotina</taxon>
        <taxon>Agaricomycetes</taxon>
        <taxon>Phallomycetidae</taxon>
        <taxon>Geastrales</taxon>
        <taxon>Sphaerobolaceae</taxon>
        <taxon>Sphaerobolus</taxon>
    </lineage>
</organism>
<sequence length="56" mass="6117">MPCMSCTQKDLFSKVQDRFRSNLGGDVYPDGMDGVEFGTGQMRSGMVPRALQNISG</sequence>
<proteinExistence type="predicted"/>
<feature type="non-terminal residue" evidence="1">
    <location>
        <position position="56"/>
    </location>
</feature>
<dbReference type="HOGENOM" id="CLU_3020114_0_0_1"/>
<dbReference type="EMBL" id="KN837284">
    <property type="protein sequence ID" value="KIJ29400.1"/>
    <property type="molecule type" value="Genomic_DNA"/>
</dbReference>
<accession>A0A0C9UWB6</accession>
<reference evidence="1 2" key="1">
    <citation type="submission" date="2014-06" db="EMBL/GenBank/DDBJ databases">
        <title>Evolutionary Origins and Diversification of the Mycorrhizal Mutualists.</title>
        <authorList>
            <consortium name="DOE Joint Genome Institute"/>
            <consortium name="Mycorrhizal Genomics Consortium"/>
            <person name="Kohler A."/>
            <person name="Kuo A."/>
            <person name="Nagy L.G."/>
            <person name="Floudas D."/>
            <person name="Copeland A."/>
            <person name="Barry K.W."/>
            <person name="Cichocki N."/>
            <person name="Veneault-Fourrey C."/>
            <person name="LaButti K."/>
            <person name="Lindquist E.A."/>
            <person name="Lipzen A."/>
            <person name="Lundell T."/>
            <person name="Morin E."/>
            <person name="Murat C."/>
            <person name="Riley R."/>
            <person name="Ohm R."/>
            <person name="Sun H."/>
            <person name="Tunlid A."/>
            <person name="Henrissat B."/>
            <person name="Grigoriev I.V."/>
            <person name="Hibbett D.S."/>
            <person name="Martin F."/>
        </authorList>
    </citation>
    <scope>NUCLEOTIDE SEQUENCE [LARGE SCALE GENOMIC DNA]</scope>
    <source>
        <strain evidence="1 2">SS14</strain>
    </source>
</reference>
<dbReference type="AlphaFoldDB" id="A0A0C9UWB6"/>
<dbReference type="Proteomes" id="UP000054279">
    <property type="component" value="Unassembled WGS sequence"/>
</dbReference>
<protein>
    <submittedName>
        <fullName evidence="1">Unplaced genomic scaffold SPHSTscaffold_209, whole genome shotgun sequence</fullName>
    </submittedName>
</protein>
<gene>
    <name evidence="1" type="ORF">M422DRAFT_36966</name>
</gene>
<evidence type="ECO:0000313" key="2">
    <source>
        <dbReference type="Proteomes" id="UP000054279"/>
    </source>
</evidence>
<keyword evidence="2" id="KW-1185">Reference proteome</keyword>
<name>A0A0C9UWB6_SPHS4</name>